<reference evidence="1 2" key="1">
    <citation type="submission" date="2023-09" db="EMBL/GenBank/DDBJ databases">
        <title>Xinfangfangia sedmenti sp. nov., isolated the sedment.</title>
        <authorList>
            <person name="Xu L."/>
        </authorList>
    </citation>
    <scope>NUCLEOTIDE SEQUENCE [LARGE SCALE GENOMIC DNA]</scope>
    <source>
        <strain evidence="1 2">LG-4</strain>
    </source>
</reference>
<evidence type="ECO:0000313" key="2">
    <source>
        <dbReference type="Proteomes" id="UP001247754"/>
    </source>
</evidence>
<dbReference type="Proteomes" id="UP001247754">
    <property type="component" value="Unassembled WGS sequence"/>
</dbReference>
<gene>
    <name evidence="1" type="ORF">RGD00_01830</name>
</gene>
<name>A0ABU1F386_9RHOB</name>
<accession>A0ABU1F386</accession>
<evidence type="ECO:0000313" key="1">
    <source>
        <dbReference type="EMBL" id="MDR5651331.1"/>
    </source>
</evidence>
<comment type="caution">
    <text evidence="1">The sequence shown here is derived from an EMBL/GenBank/DDBJ whole genome shotgun (WGS) entry which is preliminary data.</text>
</comment>
<keyword evidence="2" id="KW-1185">Reference proteome</keyword>
<organism evidence="1 2">
    <name type="scientific">Ruixingdingia sedimenti</name>
    <dbReference type="NCBI Taxonomy" id="3073604"/>
    <lineage>
        <taxon>Bacteria</taxon>
        <taxon>Pseudomonadati</taxon>
        <taxon>Pseudomonadota</taxon>
        <taxon>Alphaproteobacteria</taxon>
        <taxon>Rhodobacterales</taxon>
        <taxon>Paracoccaceae</taxon>
        <taxon>Ruixingdingia</taxon>
    </lineage>
</organism>
<dbReference type="RefSeq" id="WP_310455439.1">
    <property type="nucleotide sequence ID" value="NZ_JAVKPH010000001.1"/>
</dbReference>
<protein>
    <recommendedName>
        <fullName evidence="3">Glyceraldehyde-3-phosphate dehydrogenase</fullName>
    </recommendedName>
</protein>
<proteinExistence type="predicted"/>
<dbReference type="EMBL" id="JAVKPH010000001">
    <property type="protein sequence ID" value="MDR5651331.1"/>
    <property type="molecule type" value="Genomic_DNA"/>
</dbReference>
<sequence>MTDRVALFLGLAILAFLVLDLGVMGWGFSAFLARRFADLVQWVAFWR</sequence>
<evidence type="ECO:0008006" key="3">
    <source>
        <dbReference type="Google" id="ProtNLM"/>
    </source>
</evidence>